<organism evidence="1 2">
    <name type="scientific">Nostoc minutum NIES-26</name>
    <dbReference type="NCBI Taxonomy" id="1844469"/>
    <lineage>
        <taxon>Bacteria</taxon>
        <taxon>Bacillati</taxon>
        <taxon>Cyanobacteriota</taxon>
        <taxon>Cyanophyceae</taxon>
        <taxon>Nostocales</taxon>
        <taxon>Nostocaceae</taxon>
        <taxon>Nostoc</taxon>
    </lineage>
</organism>
<dbReference type="Gene3D" id="2.120.10.30">
    <property type="entry name" value="TolB, C-terminal domain"/>
    <property type="match status" value="1"/>
</dbReference>
<dbReference type="PANTHER" id="PTHR31460:SF3">
    <property type="entry name" value="MESOCENTIN"/>
    <property type="match status" value="1"/>
</dbReference>
<evidence type="ECO:0000313" key="1">
    <source>
        <dbReference type="EMBL" id="RCJ40059.1"/>
    </source>
</evidence>
<reference evidence="1" key="1">
    <citation type="submission" date="2016-04" db="EMBL/GenBank/DDBJ databases">
        <authorList>
            <person name="Tabuchi Yagui T.R."/>
        </authorList>
    </citation>
    <scope>NUCLEOTIDE SEQUENCE [LARGE SCALE GENOMIC DNA]</scope>
    <source>
        <strain evidence="1">NIES-26</strain>
    </source>
</reference>
<protein>
    <submittedName>
        <fullName evidence="1">Gluconolaconase</fullName>
    </submittedName>
</protein>
<dbReference type="SUPFAM" id="SSF63829">
    <property type="entry name" value="Calcium-dependent phosphotriesterase"/>
    <property type="match status" value="1"/>
</dbReference>
<accession>A0A367RVS4</accession>
<dbReference type="InterPro" id="IPR011042">
    <property type="entry name" value="6-blade_b-propeller_TolB-like"/>
</dbReference>
<dbReference type="EMBL" id="LXQD01000064">
    <property type="protein sequence ID" value="RCJ40059.1"/>
    <property type="molecule type" value="Genomic_DNA"/>
</dbReference>
<name>A0A367RVS4_9NOSO</name>
<dbReference type="AlphaFoldDB" id="A0A367RVS4"/>
<dbReference type="Proteomes" id="UP000252107">
    <property type="component" value="Unassembled WGS sequence"/>
</dbReference>
<gene>
    <name evidence="1" type="ORF">A6770_38465</name>
</gene>
<dbReference type="InterPro" id="IPR053224">
    <property type="entry name" value="Sensory_adhesion_molecule"/>
</dbReference>
<proteinExistence type="predicted"/>
<evidence type="ECO:0000313" key="2">
    <source>
        <dbReference type="Proteomes" id="UP000252107"/>
    </source>
</evidence>
<dbReference type="PANTHER" id="PTHR31460">
    <property type="match status" value="1"/>
</dbReference>
<keyword evidence="2" id="KW-1185">Reference proteome</keyword>
<sequence length="328" mass="36056">MKRRDVLIALSGLAAIATDAFHPTAAYARELSPIELPCGFQYPNGIARTQNGTLYVGSVTNGRILQISPNGRVETLFPGNSDIFAVTSLRLDETQQILWGASPDVLGIPQSNGEIVRRPGRIFALNTRSKKVLQIIMISDGGFGNDLALDSNGGVYVTDSSRPRIHYLPPGATQLQTWAEDDRFRTQRQFGLSGIVRRPDGVLFVTMYSDGRLFKVTPRSVNNPRIEEIRLPHKIDGSDAIQLAGDGSLIMLEGGIASGNGRVLQLRPLAAGAKSQFHVLASRMNLPVNLTITGKEVWVTESLFRHRLVPGQEKKIPSRFFIRRFVLS</sequence>
<comment type="caution">
    <text evidence="1">The sequence shown here is derived from an EMBL/GenBank/DDBJ whole genome shotgun (WGS) entry which is preliminary data.</text>
</comment>